<gene>
    <name evidence="2" type="ORF">COA71_08785</name>
</gene>
<comment type="caution">
    <text evidence="2">The sequence shown here is derived from an EMBL/GenBank/DDBJ whole genome shotgun (WGS) entry which is preliminary data.</text>
</comment>
<reference evidence="3" key="1">
    <citation type="submission" date="2017-08" db="EMBL/GenBank/DDBJ databases">
        <title>A dynamic microbial community with high functional redundancy inhabits the cold, oxic subseafloor aquifer.</title>
        <authorList>
            <person name="Tully B.J."/>
            <person name="Wheat C.G."/>
            <person name="Glazer B.T."/>
            <person name="Huber J.A."/>
        </authorList>
    </citation>
    <scope>NUCLEOTIDE SEQUENCE [LARGE SCALE GENOMIC DNA]</scope>
</reference>
<dbReference type="InterPro" id="IPR010239">
    <property type="entry name" value="CHP02001"/>
</dbReference>
<feature type="signal peptide" evidence="1">
    <location>
        <begin position="1"/>
        <end position="31"/>
    </location>
</feature>
<evidence type="ECO:0000313" key="2">
    <source>
        <dbReference type="EMBL" id="PCJ41133.1"/>
    </source>
</evidence>
<dbReference type="Proteomes" id="UP000228987">
    <property type="component" value="Unassembled WGS sequence"/>
</dbReference>
<dbReference type="EMBL" id="NVWI01000006">
    <property type="protein sequence ID" value="PCJ41133.1"/>
    <property type="molecule type" value="Genomic_DNA"/>
</dbReference>
<keyword evidence="1" id="KW-0732">Signal</keyword>
<protein>
    <recommendedName>
        <fullName evidence="4">Histidine kinase</fullName>
    </recommendedName>
</protein>
<dbReference type="Pfam" id="PF09694">
    <property type="entry name" value="Gcw_chp"/>
    <property type="match status" value="1"/>
</dbReference>
<dbReference type="AlphaFoldDB" id="A0A2A5CBI7"/>
<evidence type="ECO:0000313" key="3">
    <source>
        <dbReference type="Proteomes" id="UP000228987"/>
    </source>
</evidence>
<dbReference type="NCBIfam" id="TIGR02001">
    <property type="entry name" value="gcw_chp"/>
    <property type="match status" value="1"/>
</dbReference>
<evidence type="ECO:0000256" key="1">
    <source>
        <dbReference type="SAM" id="SignalP"/>
    </source>
</evidence>
<accession>A0A2A5CBI7</accession>
<name>A0A2A5CBI7_9GAMM</name>
<proteinExistence type="predicted"/>
<organism evidence="2 3">
    <name type="scientific">SAR86 cluster bacterium</name>
    <dbReference type="NCBI Taxonomy" id="2030880"/>
    <lineage>
        <taxon>Bacteria</taxon>
        <taxon>Pseudomonadati</taxon>
        <taxon>Pseudomonadota</taxon>
        <taxon>Gammaproteobacteria</taxon>
        <taxon>SAR86 cluster</taxon>
    </lineage>
</organism>
<sequence length="254" mass="27180">MKKSLLTTFKKPLLGSAIAIAALAASIPSQAEVTANAGISNNYIWRGLTQTINEAVVSGGLDYAHESGFYAGTWTANVSYDSDDAYSYEHDVYFGFGGEAGDISYDIGYLYYNYDSNAGFDFGEVYGSIGFGNLSLGLSLLANAEPDEAPGQDFGFAEATYISADYVIPMESGAEIGLHIGHHEGDFAEAFNGVTDGYLDYNVSVSKDGFSFMVTSTNLGNDDNNDGITDYASMAPRDNDNVKFVVSYSLDFAL</sequence>
<evidence type="ECO:0008006" key="4">
    <source>
        <dbReference type="Google" id="ProtNLM"/>
    </source>
</evidence>
<feature type="chain" id="PRO_5012065549" description="Histidine kinase" evidence="1">
    <location>
        <begin position="32"/>
        <end position="254"/>
    </location>
</feature>